<sequence>MPDDLVKSSIANLKPFNYQVFHSKLGYAAWQNVPSTYSCCSRDNAIPMFVQEMMVKETARGYEIRTQTVDAGHSPFHIKSQECADAIRRAAELEVGG</sequence>
<dbReference type="Gene3D" id="3.40.50.1820">
    <property type="entry name" value="alpha/beta hydrolase"/>
    <property type="match status" value="1"/>
</dbReference>
<evidence type="ECO:0000313" key="2">
    <source>
        <dbReference type="Proteomes" id="UP001334248"/>
    </source>
</evidence>
<dbReference type="PANTHER" id="PTHR37017">
    <property type="entry name" value="AB HYDROLASE-1 DOMAIN-CONTAINING PROTEIN-RELATED"/>
    <property type="match status" value="1"/>
</dbReference>
<dbReference type="InterPro" id="IPR029058">
    <property type="entry name" value="AB_hydrolase_fold"/>
</dbReference>
<dbReference type="RefSeq" id="XP_064730701.1">
    <property type="nucleotide sequence ID" value="XM_064873597.1"/>
</dbReference>
<organism evidence="1 2">
    <name type="scientific">Knufia obscura</name>
    <dbReference type="NCBI Taxonomy" id="1635080"/>
    <lineage>
        <taxon>Eukaryota</taxon>
        <taxon>Fungi</taxon>
        <taxon>Dikarya</taxon>
        <taxon>Ascomycota</taxon>
        <taxon>Pezizomycotina</taxon>
        <taxon>Eurotiomycetes</taxon>
        <taxon>Chaetothyriomycetidae</taxon>
        <taxon>Chaetothyriales</taxon>
        <taxon>Trichomeriaceae</taxon>
        <taxon>Knufia</taxon>
    </lineage>
</organism>
<protein>
    <recommendedName>
        <fullName evidence="3">AB hydrolase-1 domain-containing protein</fullName>
    </recommendedName>
</protein>
<name>A0ABR0RPT9_9EURO</name>
<dbReference type="EMBL" id="JAVHJV010000005">
    <property type="protein sequence ID" value="KAK5942611.1"/>
    <property type="molecule type" value="Genomic_DNA"/>
</dbReference>
<keyword evidence="2" id="KW-1185">Reference proteome</keyword>
<proteinExistence type="predicted"/>
<reference evidence="1 2" key="1">
    <citation type="journal article" date="2023" name="Res Sq">
        <title>Genomic and morphological characterization of Knufia obscura isolated from the Mars 2020 spacecraft assembly facility.</title>
        <authorList>
            <person name="Chander A.M."/>
            <person name="Teixeira M.M."/>
            <person name="Singh N.K."/>
            <person name="Williams M.P."/>
            <person name="Parker C.W."/>
            <person name="Leo P."/>
            <person name="Stajich J.E."/>
            <person name="Torok T."/>
            <person name="Tighe S."/>
            <person name="Mason C.E."/>
            <person name="Venkateswaran K."/>
        </authorList>
    </citation>
    <scope>NUCLEOTIDE SEQUENCE [LARGE SCALE GENOMIC DNA]</scope>
    <source>
        <strain evidence="1 2">CCFEE 5817</strain>
    </source>
</reference>
<dbReference type="GeneID" id="89998625"/>
<accession>A0ABR0RPT9</accession>
<dbReference type="PANTHER" id="PTHR37017:SF11">
    <property type="entry name" value="ESTERASE_LIPASE_THIOESTERASE DOMAIN-CONTAINING PROTEIN"/>
    <property type="match status" value="1"/>
</dbReference>
<evidence type="ECO:0008006" key="3">
    <source>
        <dbReference type="Google" id="ProtNLM"/>
    </source>
</evidence>
<evidence type="ECO:0000313" key="1">
    <source>
        <dbReference type="EMBL" id="KAK5942611.1"/>
    </source>
</evidence>
<dbReference type="Proteomes" id="UP001334248">
    <property type="component" value="Unassembled WGS sequence"/>
</dbReference>
<gene>
    <name evidence="1" type="ORF">PMZ80_005176</name>
</gene>
<dbReference type="InterPro" id="IPR052897">
    <property type="entry name" value="Sec-Metab_Biosynth_Hydrolase"/>
</dbReference>
<comment type="caution">
    <text evidence="1">The sequence shown here is derived from an EMBL/GenBank/DDBJ whole genome shotgun (WGS) entry which is preliminary data.</text>
</comment>